<name>A0A835XIV3_9CHLO</name>
<comment type="caution">
    <text evidence="1">The sequence shown here is derived from an EMBL/GenBank/DDBJ whole genome shotgun (WGS) entry which is preliminary data.</text>
</comment>
<reference evidence="1" key="1">
    <citation type="journal article" date="2020" name="bioRxiv">
        <title>Comparative genomics of Chlamydomonas.</title>
        <authorList>
            <person name="Craig R.J."/>
            <person name="Hasan A.R."/>
            <person name="Ness R.W."/>
            <person name="Keightley P.D."/>
        </authorList>
    </citation>
    <scope>NUCLEOTIDE SEQUENCE</scope>
    <source>
        <strain evidence="1">CCAP 11/70</strain>
    </source>
</reference>
<gene>
    <name evidence="1" type="ORF">HYH03_015794</name>
</gene>
<dbReference type="Proteomes" id="UP000612055">
    <property type="component" value="Unassembled WGS sequence"/>
</dbReference>
<evidence type="ECO:0008006" key="3">
    <source>
        <dbReference type="Google" id="ProtNLM"/>
    </source>
</evidence>
<keyword evidence="2" id="KW-1185">Reference proteome</keyword>
<evidence type="ECO:0000313" key="2">
    <source>
        <dbReference type="Proteomes" id="UP000612055"/>
    </source>
</evidence>
<evidence type="ECO:0000313" key="1">
    <source>
        <dbReference type="EMBL" id="KAG2485522.1"/>
    </source>
</evidence>
<dbReference type="EMBL" id="JAEHOE010000128">
    <property type="protein sequence ID" value="KAG2485522.1"/>
    <property type="molecule type" value="Genomic_DNA"/>
</dbReference>
<dbReference type="AlphaFoldDB" id="A0A835XIV3"/>
<accession>A0A835XIV3</accession>
<organism evidence="1 2">
    <name type="scientific">Edaphochlamys debaryana</name>
    <dbReference type="NCBI Taxonomy" id="47281"/>
    <lineage>
        <taxon>Eukaryota</taxon>
        <taxon>Viridiplantae</taxon>
        <taxon>Chlorophyta</taxon>
        <taxon>core chlorophytes</taxon>
        <taxon>Chlorophyceae</taxon>
        <taxon>CS clade</taxon>
        <taxon>Chlamydomonadales</taxon>
        <taxon>Chlamydomonadales incertae sedis</taxon>
        <taxon>Edaphochlamys</taxon>
    </lineage>
</organism>
<protein>
    <recommendedName>
        <fullName evidence="3">BACK domain-containing protein</fullName>
    </recommendedName>
</protein>
<proteinExistence type="predicted"/>
<sequence length="410" mass="43111">MYALLYAYTGHVGANSIREALEIAQIGEYLAIEGCSAACIKWVGDRLTAEASGAQASTSTDEPAFLQLYGWDALSSCTAPGLAAILASTEPQLLGHFSDALVTLNTPALRRQLQGLGAAGLEALLQSDAFGTDSEASILLLLADWMSINWRRTDPAMRKRLCGLVRLAQLSAASNAGVLVPLAWDFQATGGSSSAGWFPITAPEASHLAYWASSGASDQQDMARVDVGDWFSTHPRPQCIPAGGLELRWGIAREELQRAVEGRQPGELVPVIATFDSGLLSVLANGLEWQLLLEVEGGTDAAHVRYSGRLPAAFSPPGSCLAAGGSAEGLRYRAELQARLTVHCWDGPEAPCSRVFDIASVVLGGRGNTVLKALPLSKPPLGSGGPLGPWASYLGPDGRLTGSITLLPHK</sequence>
<dbReference type="OrthoDB" id="45365at2759"/>